<evidence type="ECO:0000313" key="7">
    <source>
        <dbReference type="Proteomes" id="UP001174694"/>
    </source>
</evidence>
<dbReference type="PRINTS" id="PR00080">
    <property type="entry name" value="SDRFAMILY"/>
</dbReference>
<gene>
    <name evidence="6" type="ORF">NKR23_g6456</name>
</gene>
<keyword evidence="3" id="KW-0560">Oxidoreductase</keyword>
<dbReference type="FunFam" id="3.40.50.720:FF:000084">
    <property type="entry name" value="Short-chain dehydrogenase reductase"/>
    <property type="match status" value="1"/>
</dbReference>
<evidence type="ECO:0000256" key="2">
    <source>
        <dbReference type="ARBA" id="ARBA00022857"/>
    </source>
</evidence>
<dbReference type="InterPro" id="IPR036291">
    <property type="entry name" value="NAD(P)-bd_dom_sf"/>
</dbReference>
<dbReference type="PANTHER" id="PTHR24321">
    <property type="entry name" value="DEHYDROGENASES, SHORT CHAIN"/>
    <property type="match status" value="1"/>
</dbReference>
<evidence type="ECO:0000313" key="6">
    <source>
        <dbReference type="EMBL" id="KAJ9143717.1"/>
    </source>
</evidence>
<accession>A0AA38RDM8</accession>
<name>A0AA38RDM8_9PEZI</name>
<feature type="domain" description="Ketoreductase" evidence="5">
    <location>
        <begin position="14"/>
        <end position="193"/>
    </location>
</feature>
<evidence type="ECO:0000259" key="5">
    <source>
        <dbReference type="SMART" id="SM00822"/>
    </source>
</evidence>
<dbReference type="AlphaFoldDB" id="A0AA38RDM8"/>
<evidence type="ECO:0000256" key="3">
    <source>
        <dbReference type="ARBA" id="ARBA00023002"/>
    </source>
</evidence>
<organism evidence="6 7">
    <name type="scientific">Pleurostoma richardsiae</name>
    <dbReference type="NCBI Taxonomy" id="41990"/>
    <lineage>
        <taxon>Eukaryota</taxon>
        <taxon>Fungi</taxon>
        <taxon>Dikarya</taxon>
        <taxon>Ascomycota</taxon>
        <taxon>Pezizomycotina</taxon>
        <taxon>Sordariomycetes</taxon>
        <taxon>Sordariomycetidae</taxon>
        <taxon>Calosphaeriales</taxon>
        <taxon>Pleurostomataceae</taxon>
        <taxon>Pleurostoma</taxon>
    </lineage>
</organism>
<proteinExistence type="inferred from homology"/>
<reference evidence="6" key="1">
    <citation type="submission" date="2022-07" db="EMBL/GenBank/DDBJ databases">
        <title>Fungi with potential for degradation of polypropylene.</title>
        <authorList>
            <person name="Gostincar C."/>
        </authorList>
    </citation>
    <scope>NUCLEOTIDE SEQUENCE</scope>
    <source>
        <strain evidence="6">EXF-13308</strain>
    </source>
</reference>
<dbReference type="PANTHER" id="PTHR24321:SF8">
    <property type="entry name" value="ESTRADIOL 17-BETA-DEHYDROGENASE 8-RELATED"/>
    <property type="match status" value="1"/>
</dbReference>
<evidence type="ECO:0000256" key="4">
    <source>
        <dbReference type="ARBA" id="ARBA00023027"/>
    </source>
</evidence>
<dbReference type="EMBL" id="JANBVO010000018">
    <property type="protein sequence ID" value="KAJ9143717.1"/>
    <property type="molecule type" value="Genomic_DNA"/>
</dbReference>
<dbReference type="Gene3D" id="3.40.50.720">
    <property type="entry name" value="NAD(P)-binding Rossmann-like Domain"/>
    <property type="match status" value="1"/>
</dbReference>
<dbReference type="SUPFAM" id="SSF51735">
    <property type="entry name" value="NAD(P)-binding Rossmann-fold domains"/>
    <property type="match status" value="1"/>
</dbReference>
<evidence type="ECO:0000256" key="1">
    <source>
        <dbReference type="ARBA" id="ARBA00006484"/>
    </source>
</evidence>
<dbReference type="Pfam" id="PF13561">
    <property type="entry name" value="adh_short_C2"/>
    <property type="match status" value="1"/>
</dbReference>
<dbReference type="PRINTS" id="PR00081">
    <property type="entry name" value="GDHRDH"/>
</dbReference>
<keyword evidence="2" id="KW-0521">NADP</keyword>
<dbReference type="PROSITE" id="PS00061">
    <property type="entry name" value="ADH_SHORT"/>
    <property type="match status" value="1"/>
</dbReference>
<comment type="similarity">
    <text evidence="1">Belongs to the short-chain dehydrogenases/reductases (SDR) family.</text>
</comment>
<dbReference type="SMART" id="SM00822">
    <property type="entry name" value="PKS_KR"/>
    <property type="match status" value="1"/>
</dbReference>
<dbReference type="InterPro" id="IPR020904">
    <property type="entry name" value="Sc_DH/Rdtase_CS"/>
</dbReference>
<protein>
    <recommendedName>
        <fullName evidence="5">Ketoreductase domain-containing protein</fullName>
    </recommendedName>
</protein>
<keyword evidence="4" id="KW-0520">NAD</keyword>
<comment type="caution">
    <text evidence="6">The sequence shown here is derived from an EMBL/GenBank/DDBJ whole genome shotgun (WGS) entry which is preliminary data.</text>
</comment>
<dbReference type="CDD" id="cd05233">
    <property type="entry name" value="SDR_c"/>
    <property type="match status" value="1"/>
</dbReference>
<dbReference type="GO" id="GO:0016491">
    <property type="term" value="F:oxidoreductase activity"/>
    <property type="evidence" value="ECO:0007669"/>
    <property type="project" value="UniProtKB-KW"/>
</dbReference>
<dbReference type="Proteomes" id="UP001174694">
    <property type="component" value="Unassembled WGS sequence"/>
</dbReference>
<dbReference type="InterPro" id="IPR057326">
    <property type="entry name" value="KR_dom"/>
</dbReference>
<dbReference type="InterPro" id="IPR002347">
    <property type="entry name" value="SDR_fam"/>
</dbReference>
<sequence length="255" mass="26729">MSSPVNSQLPFTGKVIAVTGAARGIGFGIAKYLTERGAVVSMSDILDTDLKSAKERLAKEAPAGTVDTQVVDVSKNDQVVGWLKGVKERFGKIDGAVNNAGVCEIMPIQELPEEVFDKMISINVKGVFNCLKAEMGLLEDGGSIVNISSVAGLVGIPGISVYCASKHAVIGLTKAAAKEIAPRKIRVNAIAPGSIETDMMRYANSVVGESAASLALLNRYGTPQEIAALAAYLLGDESKFTTSSTYTCDGGYTDF</sequence>
<keyword evidence="7" id="KW-1185">Reference proteome</keyword>